<sequence>MTRRFGAFAAIAALALSLFTTPVAQAHELPATIPLPNGFMPEGIEIGGHTAYLGSRADGSLYRINLLDGKGEFFSKGPGAGSASLGLKLDDRGRLFVSGAASGQARIVDARTGAVIKTYQLTTAASTFINDVILTDDAAWFTDTRAPVLYKLPLGRHGSLPDQSVTVPLTGTGLPTAVFGNGIVTSPDGKSLLVVADGKLLKVDPRTGATTLTDLGGETLTNGDGLLRQGSTLYVVQNRLNTIAKFALDRTGSSGKLLKKATDPRFDVPTTVAPFAGRLYLPNARFSSPQTPDTTFNVIAVPRF</sequence>
<dbReference type="RefSeq" id="WP_091288877.1">
    <property type="nucleotide sequence ID" value="NZ_FNON01000002.1"/>
</dbReference>
<evidence type="ECO:0000313" key="3">
    <source>
        <dbReference type="Proteomes" id="UP000199515"/>
    </source>
</evidence>
<reference evidence="2 3" key="1">
    <citation type="submission" date="2016-10" db="EMBL/GenBank/DDBJ databases">
        <authorList>
            <person name="de Groot N.N."/>
        </authorList>
    </citation>
    <scope>NUCLEOTIDE SEQUENCE [LARGE SCALE GENOMIC DNA]</scope>
    <source>
        <strain evidence="2 3">CPCC 202699</strain>
    </source>
</reference>
<keyword evidence="1" id="KW-0732">Signal</keyword>
<evidence type="ECO:0000313" key="2">
    <source>
        <dbReference type="EMBL" id="SDX33387.1"/>
    </source>
</evidence>
<dbReference type="Gene3D" id="2.130.10.10">
    <property type="entry name" value="YVTN repeat-like/Quinoprotein amine dehydrogenase"/>
    <property type="match status" value="1"/>
</dbReference>
<gene>
    <name evidence="2" type="ORF">SAMN05421504_1021068</name>
</gene>
<organism evidence="2 3">
    <name type="scientific">Amycolatopsis xylanica</name>
    <dbReference type="NCBI Taxonomy" id="589385"/>
    <lineage>
        <taxon>Bacteria</taxon>
        <taxon>Bacillati</taxon>
        <taxon>Actinomycetota</taxon>
        <taxon>Actinomycetes</taxon>
        <taxon>Pseudonocardiales</taxon>
        <taxon>Pseudonocardiaceae</taxon>
        <taxon>Amycolatopsis</taxon>
    </lineage>
</organism>
<evidence type="ECO:0000256" key="1">
    <source>
        <dbReference type="SAM" id="SignalP"/>
    </source>
</evidence>
<feature type="chain" id="PRO_5011433364" description="Sugar lactone lactonase YvrE" evidence="1">
    <location>
        <begin position="27"/>
        <end position="304"/>
    </location>
</feature>
<feature type="signal peptide" evidence="1">
    <location>
        <begin position="1"/>
        <end position="26"/>
    </location>
</feature>
<evidence type="ECO:0008006" key="4">
    <source>
        <dbReference type="Google" id="ProtNLM"/>
    </source>
</evidence>
<dbReference type="STRING" id="589385.SAMN05421504_1021068"/>
<accession>A0A1H3AUP5</accession>
<name>A0A1H3AUP5_9PSEU</name>
<protein>
    <recommendedName>
        <fullName evidence="4">Sugar lactone lactonase YvrE</fullName>
    </recommendedName>
</protein>
<dbReference type="OrthoDB" id="504981at2"/>
<keyword evidence="3" id="KW-1185">Reference proteome</keyword>
<dbReference type="EMBL" id="FNON01000002">
    <property type="protein sequence ID" value="SDX33387.1"/>
    <property type="molecule type" value="Genomic_DNA"/>
</dbReference>
<dbReference type="SUPFAM" id="SSF63829">
    <property type="entry name" value="Calcium-dependent phosphotriesterase"/>
    <property type="match status" value="1"/>
</dbReference>
<dbReference type="InterPro" id="IPR015943">
    <property type="entry name" value="WD40/YVTN_repeat-like_dom_sf"/>
</dbReference>
<dbReference type="AlphaFoldDB" id="A0A1H3AUP5"/>
<dbReference type="Proteomes" id="UP000199515">
    <property type="component" value="Unassembled WGS sequence"/>
</dbReference>
<proteinExistence type="predicted"/>